<keyword evidence="2" id="KW-1133">Transmembrane helix</keyword>
<sequence>MAGLSNRALSTMAACVAILLLVVFIVVLWTGGWYGKAIEKSDEEIGARSDDVQSGEQRPNLLNSMVVFQKSVDQFSSSSLPVIEMQPTLYERVTTTTNEVPVEENVERRKDNESIPNVLPSTKGDVEYIMPMKISQNQYEDPPDPLTSAKRHHSGHFRHSTAKVWDPHPQYEFTAFGRFFRLRLAHDSSFISPDIRVTHISANTSRRVHPGHQLDCFYSGFVDGDPGSIVNVNLCHGMSVSIGGTSSKLDTCHGNVRTSFRIILASRELAEFATESQQRGSCRPPVSFNQNFLLLKFPSKSTSQPPSDLDT</sequence>
<organism evidence="4 5">
    <name type="scientific">Odynerus spinipes</name>
    <dbReference type="NCBI Taxonomy" id="1348599"/>
    <lineage>
        <taxon>Eukaryota</taxon>
        <taxon>Metazoa</taxon>
        <taxon>Ecdysozoa</taxon>
        <taxon>Arthropoda</taxon>
        <taxon>Hexapoda</taxon>
        <taxon>Insecta</taxon>
        <taxon>Pterygota</taxon>
        <taxon>Neoptera</taxon>
        <taxon>Endopterygota</taxon>
        <taxon>Hymenoptera</taxon>
        <taxon>Apocrita</taxon>
        <taxon>Aculeata</taxon>
        <taxon>Vespoidea</taxon>
        <taxon>Vespidae</taxon>
        <taxon>Eumeninae</taxon>
        <taxon>Odynerus</taxon>
    </lineage>
</organism>
<comment type="caution">
    <text evidence="4">The sequence shown here is derived from an EMBL/GenBank/DDBJ whole genome shotgun (WGS) entry which is preliminary data.</text>
</comment>
<dbReference type="InterPro" id="IPR002870">
    <property type="entry name" value="Peptidase_M12B_N"/>
</dbReference>
<dbReference type="Pfam" id="PF01562">
    <property type="entry name" value="Pep_M12B_propep"/>
    <property type="match status" value="1"/>
</dbReference>
<reference evidence="4" key="2">
    <citation type="journal article" date="2023" name="Commun. Biol.">
        <title>Intrasexual cuticular hydrocarbon dimorphism in a wasp sheds light on hydrocarbon biosynthesis genes in Hymenoptera.</title>
        <authorList>
            <person name="Moris V.C."/>
            <person name="Podsiadlowski L."/>
            <person name="Martin S."/>
            <person name="Oeyen J.P."/>
            <person name="Donath A."/>
            <person name="Petersen M."/>
            <person name="Wilbrandt J."/>
            <person name="Misof B."/>
            <person name="Liedtke D."/>
            <person name="Thamm M."/>
            <person name="Scheiner R."/>
            <person name="Schmitt T."/>
            <person name="Niehuis O."/>
        </authorList>
    </citation>
    <scope>NUCLEOTIDE SEQUENCE</scope>
    <source>
        <strain evidence="4">GBR_01_08_01A</strain>
    </source>
</reference>
<accession>A0AAD9RIN7</accession>
<proteinExistence type="predicted"/>
<keyword evidence="5" id="KW-1185">Reference proteome</keyword>
<evidence type="ECO:0000313" key="4">
    <source>
        <dbReference type="EMBL" id="KAK2580482.1"/>
    </source>
</evidence>
<dbReference type="EMBL" id="JAIFRP010000053">
    <property type="protein sequence ID" value="KAK2580482.1"/>
    <property type="molecule type" value="Genomic_DNA"/>
</dbReference>
<keyword evidence="2" id="KW-0812">Transmembrane</keyword>
<dbReference type="Proteomes" id="UP001258017">
    <property type="component" value="Unassembled WGS sequence"/>
</dbReference>
<name>A0AAD9RIN7_9HYME</name>
<evidence type="ECO:0000313" key="5">
    <source>
        <dbReference type="Proteomes" id="UP001258017"/>
    </source>
</evidence>
<evidence type="ECO:0000259" key="3">
    <source>
        <dbReference type="Pfam" id="PF01562"/>
    </source>
</evidence>
<feature type="transmembrane region" description="Helical" evidence="2">
    <location>
        <begin position="12"/>
        <end position="34"/>
    </location>
</feature>
<keyword evidence="2" id="KW-0472">Membrane</keyword>
<gene>
    <name evidence="4" type="ORF">KPH14_006222</name>
</gene>
<feature type="domain" description="Peptidase M12B propeptide" evidence="3">
    <location>
        <begin position="152"/>
        <end position="222"/>
    </location>
</feature>
<protein>
    <recommendedName>
        <fullName evidence="3">Peptidase M12B propeptide domain-containing protein</fullName>
    </recommendedName>
</protein>
<evidence type="ECO:0000256" key="2">
    <source>
        <dbReference type="SAM" id="Phobius"/>
    </source>
</evidence>
<reference evidence="4" key="1">
    <citation type="submission" date="2021-08" db="EMBL/GenBank/DDBJ databases">
        <authorList>
            <person name="Misof B."/>
            <person name="Oliver O."/>
            <person name="Podsiadlowski L."/>
            <person name="Donath A."/>
            <person name="Peters R."/>
            <person name="Mayer C."/>
            <person name="Rust J."/>
            <person name="Gunkel S."/>
            <person name="Lesny P."/>
            <person name="Martin S."/>
            <person name="Oeyen J.P."/>
            <person name="Petersen M."/>
            <person name="Panagiotis P."/>
            <person name="Wilbrandt J."/>
            <person name="Tanja T."/>
        </authorList>
    </citation>
    <scope>NUCLEOTIDE SEQUENCE</scope>
    <source>
        <strain evidence="4">GBR_01_08_01A</strain>
        <tissue evidence="4">Thorax + abdomen</tissue>
    </source>
</reference>
<dbReference type="AlphaFoldDB" id="A0AAD9RIN7"/>
<keyword evidence="1" id="KW-1015">Disulfide bond</keyword>
<evidence type="ECO:0000256" key="1">
    <source>
        <dbReference type="ARBA" id="ARBA00023157"/>
    </source>
</evidence>